<dbReference type="GO" id="GO:0004792">
    <property type="term" value="F:thiosulfate-cyanide sulfurtransferase activity"/>
    <property type="evidence" value="ECO:0007669"/>
    <property type="project" value="TreeGrafter"/>
</dbReference>
<dbReference type="Proteomes" id="UP000001304">
    <property type="component" value="Chromosome"/>
</dbReference>
<dbReference type="GO" id="GO:0016779">
    <property type="term" value="F:nucleotidyltransferase activity"/>
    <property type="evidence" value="ECO:0007669"/>
    <property type="project" value="TreeGrafter"/>
</dbReference>
<dbReference type="InterPro" id="IPR035985">
    <property type="entry name" value="Ubiquitin-activating_enz"/>
</dbReference>
<dbReference type="FunFam" id="3.40.50.720:FF:000080">
    <property type="entry name" value="Thiazole biosynthesis adenylyltransferase ThiF"/>
    <property type="match status" value="1"/>
</dbReference>
<evidence type="ECO:0000313" key="4">
    <source>
        <dbReference type="EMBL" id="ADM28712.1"/>
    </source>
</evidence>
<dbReference type="InterPro" id="IPR001763">
    <property type="entry name" value="Rhodanese-like_dom"/>
</dbReference>
<dbReference type="InterPro" id="IPR045886">
    <property type="entry name" value="ThiF/MoeB/HesA"/>
</dbReference>
<keyword evidence="2" id="KW-1133">Transmembrane helix</keyword>
<dbReference type="BioCyc" id="IAGG583356:GHAH-1908-MONOMER"/>
<dbReference type="InterPro" id="IPR000594">
    <property type="entry name" value="ThiF_NAD_FAD-bd"/>
</dbReference>
<evidence type="ECO:0000256" key="1">
    <source>
        <dbReference type="ARBA" id="ARBA00009919"/>
    </source>
</evidence>
<dbReference type="HOGENOM" id="CLU_013325_10_4_2"/>
<dbReference type="KEGG" id="iag:Igag_1919"/>
<keyword evidence="2" id="KW-0812">Transmembrane</keyword>
<gene>
    <name evidence="4" type="ordered locus">Igag_1919</name>
</gene>
<keyword evidence="2" id="KW-0472">Membrane</keyword>
<proteinExistence type="inferred from homology"/>
<evidence type="ECO:0000256" key="2">
    <source>
        <dbReference type="SAM" id="Phobius"/>
    </source>
</evidence>
<accession>E0ST51</accession>
<protein>
    <submittedName>
        <fullName evidence="4">UBA/THIF-type NAD/FAD binding protein</fullName>
    </submittedName>
</protein>
<dbReference type="STRING" id="583356.Igag_1919"/>
<dbReference type="GO" id="GO:0005737">
    <property type="term" value="C:cytoplasm"/>
    <property type="evidence" value="ECO:0007669"/>
    <property type="project" value="TreeGrafter"/>
</dbReference>
<evidence type="ECO:0000313" key="5">
    <source>
        <dbReference type="Proteomes" id="UP000001304"/>
    </source>
</evidence>
<dbReference type="PANTHER" id="PTHR10953">
    <property type="entry name" value="UBIQUITIN-ACTIVATING ENZYME E1"/>
    <property type="match status" value="1"/>
</dbReference>
<dbReference type="GO" id="GO:0008641">
    <property type="term" value="F:ubiquitin-like modifier activating enzyme activity"/>
    <property type="evidence" value="ECO:0007669"/>
    <property type="project" value="InterPro"/>
</dbReference>
<organism evidence="4 5">
    <name type="scientific">Ignisphaera aggregans (strain DSM 17230 / JCM 13409 / AQ1.S1)</name>
    <dbReference type="NCBI Taxonomy" id="583356"/>
    <lineage>
        <taxon>Archaea</taxon>
        <taxon>Thermoproteota</taxon>
        <taxon>Thermoprotei</taxon>
        <taxon>Desulfurococcales</taxon>
        <taxon>Desulfurococcaceae</taxon>
        <taxon>Ignisphaera</taxon>
    </lineage>
</organism>
<dbReference type="Pfam" id="PF00899">
    <property type="entry name" value="ThiF"/>
    <property type="match status" value="1"/>
</dbReference>
<reference evidence="4 5" key="1">
    <citation type="journal article" date="2010" name="Stand. Genomic Sci.">
        <title>Complete genome sequence of Ignisphaera aggregans type strain (AQ1.S1).</title>
        <authorList>
            <person name="Goker M."/>
            <person name="Held B."/>
            <person name="Lapidus A."/>
            <person name="Nolan M."/>
            <person name="Spring S."/>
            <person name="Yasawong M."/>
            <person name="Lucas S."/>
            <person name="Glavina Del Rio T."/>
            <person name="Tice H."/>
            <person name="Cheng J.F."/>
            <person name="Goodwin L."/>
            <person name="Tapia R."/>
            <person name="Pitluck S."/>
            <person name="Liolios K."/>
            <person name="Ivanova N."/>
            <person name="Mavromatis K."/>
            <person name="Mikhailova N."/>
            <person name="Pati A."/>
            <person name="Chen A."/>
            <person name="Palaniappan K."/>
            <person name="Brambilla E."/>
            <person name="Land M."/>
            <person name="Hauser L."/>
            <person name="Chang Y.J."/>
            <person name="Jeffries C.D."/>
            <person name="Brettin T."/>
            <person name="Detter J.C."/>
            <person name="Han C."/>
            <person name="Rohde M."/>
            <person name="Sikorski J."/>
            <person name="Woyke T."/>
            <person name="Bristow J."/>
            <person name="Eisen J.A."/>
            <person name="Markowitz V."/>
            <person name="Hugenholtz P."/>
            <person name="Kyrpides N.C."/>
            <person name="Klenk H.P."/>
        </authorList>
    </citation>
    <scope>NUCLEOTIDE SEQUENCE [LARGE SCALE GENOMIC DNA]</scope>
    <source>
        <strain evidence="5">DSM 17230 / JCM 13409 / AQ1.S1</strain>
    </source>
</reference>
<comment type="similarity">
    <text evidence="1">Belongs to the HesA/MoeB/ThiF family.</text>
</comment>
<sequence>MMDSRSMERYDRQIILLGVENQKRLKDSRILVVGAGGLGSAALNYLAVAGIGNIILIDNGIVELSNLNRQILYSEEDLGKPKAKIACEKLRKLNPEINIECLEDTFTYELGEELIKKVDIAIDALDSWEPRFILNKLCVKYRKPFVHAGIEGWYGQITTIFPGKGPCLYCLIRKARSREKIPVIGVTPGVLGVLEAAEAIKVILGIGEPLIGRLLIVDLYTMDFKIIAIKRDPNCPICSIL</sequence>
<keyword evidence="5" id="KW-1185">Reference proteome</keyword>
<dbReference type="AlphaFoldDB" id="E0ST51"/>
<feature type="domain" description="Rhodanese" evidence="3">
    <location>
        <begin position="26"/>
        <end position="73"/>
    </location>
</feature>
<feature type="transmembrane region" description="Helical" evidence="2">
    <location>
        <begin position="30"/>
        <end position="56"/>
    </location>
</feature>
<dbReference type="Gene3D" id="3.40.50.720">
    <property type="entry name" value="NAD(P)-binding Rossmann-like Domain"/>
    <property type="match status" value="1"/>
</dbReference>
<dbReference type="CDD" id="cd00757">
    <property type="entry name" value="ThiF_MoeB_HesA_family"/>
    <property type="match status" value="1"/>
</dbReference>
<dbReference type="SUPFAM" id="SSF69572">
    <property type="entry name" value="Activating enzymes of the ubiquitin-like proteins"/>
    <property type="match status" value="1"/>
</dbReference>
<dbReference type="EMBL" id="CP002098">
    <property type="protein sequence ID" value="ADM28712.1"/>
    <property type="molecule type" value="Genomic_DNA"/>
</dbReference>
<evidence type="ECO:0000259" key="3">
    <source>
        <dbReference type="PROSITE" id="PS50206"/>
    </source>
</evidence>
<dbReference type="PANTHER" id="PTHR10953:SF102">
    <property type="entry name" value="ADENYLYLTRANSFERASE AND SULFURTRANSFERASE MOCS3"/>
    <property type="match status" value="1"/>
</dbReference>
<dbReference type="PROSITE" id="PS50206">
    <property type="entry name" value="RHODANESE_3"/>
    <property type="match status" value="1"/>
</dbReference>
<name>E0ST51_IGNAA</name>